<dbReference type="Gene3D" id="3.60.15.10">
    <property type="entry name" value="Ribonuclease Z/Hydroxyacylglutathione hydrolase-like"/>
    <property type="match status" value="1"/>
</dbReference>
<dbReference type="RefSeq" id="WP_066989772.1">
    <property type="nucleotide sequence ID" value="NZ_BNDU01000004.1"/>
</dbReference>
<evidence type="ECO:0000313" key="1">
    <source>
        <dbReference type="EMBL" id="KUM99032.1"/>
    </source>
</evidence>
<accession>A0A101NTX0</accession>
<dbReference type="InterPro" id="IPR036866">
    <property type="entry name" value="RibonucZ/Hydroxyglut_hydro"/>
</dbReference>
<evidence type="ECO:0000313" key="2">
    <source>
        <dbReference type="Proteomes" id="UP000054241"/>
    </source>
</evidence>
<dbReference type="SUPFAM" id="SSF56281">
    <property type="entry name" value="Metallo-hydrolase/oxidoreductase"/>
    <property type="match status" value="1"/>
</dbReference>
<evidence type="ECO:0008006" key="3">
    <source>
        <dbReference type="Google" id="ProtNLM"/>
    </source>
</evidence>
<dbReference type="OrthoDB" id="5240502at2"/>
<sequence>MKLTLQLNLIKQSVFVVTRYGVAVVDAPPASRGTFKEGHSFMTDKPVSHSLFSHSPLDHVGGVTDFYDAVRIAHDAILERTCR</sequence>
<reference evidence="1 2" key="1">
    <citation type="submission" date="2015-10" db="EMBL/GenBank/DDBJ databases">
        <title>Draft genome sequence of Streptomyces cellostaticus DSM 40189, type strain for the species Streptomyces cellostaticus.</title>
        <authorList>
            <person name="Ruckert C."/>
            <person name="Winkler A."/>
            <person name="Kalinowski J."/>
            <person name="Kampfer P."/>
            <person name="Glaeser S."/>
        </authorList>
    </citation>
    <scope>NUCLEOTIDE SEQUENCE [LARGE SCALE GENOMIC DNA]</scope>
    <source>
        <strain evidence="1 2">DSM 40189</strain>
    </source>
</reference>
<dbReference type="EMBL" id="LMWL01000001">
    <property type="protein sequence ID" value="KUM99032.1"/>
    <property type="molecule type" value="Genomic_DNA"/>
</dbReference>
<protein>
    <recommendedName>
        <fullName evidence="3">Metallo-beta-lactamase domain-containing protein</fullName>
    </recommendedName>
</protein>
<dbReference type="Proteomes" id="UP000054241">
    <property type="component" value="Unassembled WGS sequence"/>
</dbReference>
<organism evidence="1 2">
    <name type="scientific">Streptomyces cellostaticus</name>
    <dbReference type="NCBI Taxonomy" id="67285"/>
    <lineage>
        <taxon>Bacteria</taxon>
        <taxon>Bacillati</taxon>
        <taxon>Actinomycetota</taxon>
        <taxon>Actinomycetes</taxon>
        <taxon>Kitasatosporales</taxon>
        <taxon>Streptomycetaceae</taxon>
        <taxon>Streptomyces</taxon>
    </lineage>
</organism>
<keyword evidence="2" id="KW-1185">Reference proteome</keyword>
<name>A0A101NTX0_9ACTN</name>
<dbReference type="AlphaFoldDB" id="A0A101NTX0"/>
<gene>
    <name evidence="1" type="ORF">AQI88_00210</name>
</gene>
<comment type="caution">
    <text evidence="1">The sequence shown here is derived from an EMBL/GenBank/DDBJ whole genome shotgun (WGS) entry which is preliminary data.</text>
</comment>
<proteinExistence type="predicted"/>